<keyword evidence="6" id="KW-1185">Reference proteome</keyword>
<dbReference type="PIRSF" id="PIRSF000450">
    <property type="entry name" value="H_ser_succinyltr"/>
    <property type="match status" value="1"/>
</dbReference>
<dbReference type="PANTHER" id="PTHR20919:SF0">
    <property type="entry name" value="HOMOSERINE O-SUCCINYLTRANSFERASE"/>
    <property type="match status" value="1"/>
</dbReference>
<feature type="binding site" evidence="4">
    <location>
        <position position="187"/>
    </location>
    <ligand>
        <name>substrate</name>
    </ligand>
</feature>
<dbReference type="PANTHER" id="PTHR20919">
    <property type="entry name" value="HOMOSERINE O-SUCCINYLTRANSFERASE"/>
    <property type="match status" value="1"/>
</dbReference>
<organism evidence="5 6">
    <name type="scientific">Sneathiella marina</name>
    <dbReference type="NCBI Taxonomy" id="2950108"/>
    <lineage>
        <taxon>Bacteria</taxon>
        <taxon>Pseudomonadati</taxon>
        <taxon>Pseudomonadota</taxon>
        <taxon>Alphaproteobacteria</taxon>
        <taxon>Sneathiellales</taxon>
        <taxon>Sneathiellaceae</taxon>
        <taxon>Sneathiella</taxon>
    </lineage>
</organism>
<comment type="caution">
    <text evidence="4">Lacks conserved residue(s) required for the propagation of feature annotation.</text>
</comment>
<reference evidence="5" key="1">
    <citation type="submission" date="2022-06" db="EMBL/GenBank/DDBJ databases">
        <title>Sneathiella actinostolidae sp. nov., isolated from a sea anemonein the Western Pacific Ocean.</title>
        <authorList>
            <person name="Wei M.J."/>
        </authorList>
    </citation>
    <scope>NUCLEOTIDE SEQUENCE</scope>
    <source>
        <strain evidence="5">PHK-P5</strain>
    </source>
</reference>
<evidence type="ECO:0000256" key="2">
    <source>
        <dbReference type="ARBA" id="ARBA00022679"/>
    </source>
</evidence>
<dbReference type="Proteomes" id="UP001056291">
    <property type="component" value="Chromosome"/>
</dbReference>
<proteinExistence type="inferred from homology"/>
<dbReference type="EMBL" id="CP098747">
    <property type="protein sequence ID" value="USG60858.1"/>
    <property type="molecule type" value="Genomic_DNA"/>
</dbReference>
<evidence type="ECO:0000256" key="4">
    <source>
        <dbReference type="HAMAP-Rule" id="MF_00295"/>
    </source>
</evidence>
<evidence type="ECO:0000313" key="6">
    <source>
        <dbReference type="Proteomes" id="UP001056291"/>
    </source>
</evidence>
<feature type="binding site" evidence="4">
    <location>
        <position position="244"/>
    </location>
    <ligand>
        <name>substrate</name>
    </ligand>
</feature>
<feature type="site" description="Important for substrate specificity" evidence="4">
    <location>
        <position position="187"/>
    </location>
</feature>
<evidence type="ECO:0000313" key="5">
    <source>
        <dbReference type="EMBL" id="USG60858.1"/>
    </source>
</evidence>
<protein>
    <recommendedName>
        <fullName evidence="4">Homoserine O-acetyltransferase</fullName>
        <shortName evidence="4">HAT</shortName>
        <ecNumber evidence="4">2.3.1.31</ecNumber>
    </recommendedName>
    <alternativeName>
        <fullName evidence="4">Homoserine transacetylase</fullName>
        <shortName evidence="4">HTA</shortName>
    </alternativeName>
</protein>
<dbReference type="Pfam" id="PF04204">
    <property type="entry name" value="HTS"/>
    <property type="match status" value="1"/>
</dbReference>
<dbReference type="Gene3D" id="3.40.50.880">
    <property type="match status" value="1"/>
</dbReference>
<feature type="active site" description="Acyl-thioester intermediate" evidence="4">
    <location>
        <position position="137"/>
    </location>
</feature>
<feature type="active site" description="Proton acceptor" evidence="4">
    <location>
        <position position="230"/>
    </location>
</feature>
<sequence length="311" mass="35033">MPICVNKGLPCAHQLREEGQVVFEGPVKSDLVIGLLNLMPDKKVAERQFARRLGRDDLNVSLKLFRMNDQVCRTSGQYHLRRHYDLIDEQQIIGLDGIIVTGAPVEKLRFEDVDYWTEMADVLSIISKNKVPAVFVCWAAHAALFHFHNVAKIDLPQKAFGIEIQDVFETASDLLRGLTDTLLMPISRHSAVDYSDLFRLPSVKIVAGSATAGPAILEDPLAKQTFILNHFEYEADSLNVEFQRDLAKGLSPVKPDYQYLKTNTDKVSPSPWEHQGQTFYSNWLDIVRAETLTPAEQVNGIMSDKTKIRVA</sequence>
<comment type="similarity">
    <text evidence="4">Belongs to the MetA family.</text>
</comment>
<comment type="function">
    <text evidence="4">Transfers an acetyl group from acetyl-CoA to L-homoserine, forming acetyl-L-homoserine.</text>
</comment>
<keyword evidence="3 4" id="KW-0012">Acyltransferase</keyword>
<feature type="site" description="Important for acyl-CoA specificity" evidence="4">
    <location>
        <position position="106"/>
    </location>
</feature>
<keyword evidence="4" id="KW-0963">Cytoplasm</keyword>
<dbReference type="RefSeq" id="WP_251933761.1">
    <property type="nucleotide sequence ID" value="NZ_CP098747.1"/>
</dbReference>
<comment type="subcellular location">
    <subcellularLocation>
        <location evidence="4">Cytoplasm</location>
    </subcellularLocation>
</comment>
<dbReference type="SUPFAM" id="SSF52317">
    <property type="entry name" value="Class I glutamine amidotransferase-like"/>
    <property type="match status" value="1"/>
</dbReference>
<comment type="catalytic activity">
    <reaction evidence="4">
        <text>L-homoserine + acetyl-CoA = O-acetyl-L-homoserine + CoA</text>
        <dbReference type="Rhea" id="RHEA:13701"/>
        <dbReference type="ChEBI" id="CHEBI:57287"/>
        <dbReference type="ChEBI" id="CHEBI:57288"/>
        <dbReference type="ChEBI" id="CHEBI:57476"/>
        <dbReference type="ChEBI" id="CHEBI:57716"/>
        <dbReference type="EC" id="2.3.1.31"/>
    </reaction>
</comment>
<name>A0ABY4W1A5_9PROT</name>
<gene>
    <name evidence="4" type="primary">metAA</name>
    <name evidence="5" type="ORF">NBZ79_17000</name>
</gene>
<keyword evidence="4" id="KW-0486">Methionine biosynthesis</keyword>
<dbReference type="HAMAP" id="MF_00295">
    <property type="entry name" value="MetA_acyltransf"/>
    <property type="match status" value="1"/>
</dbReference>
<evidence type="ECO:0000256" key="1">
    <source>
        <dbReference type="ARBA" id="ARBA00022605"/>
    </source>
</evidence>
<keyword evidence="1 4" id="KW-0028">Amino-acid biosynthesis</keyword>
<keyword evidence="2 4" id="KW-0808">Transferase</keyword>
<evidence type="ECO:0000256" key="3">
    <source>
        <dbReference type="ARBA" id="ARBA00023315"/>
    </source>
</evidence>
<comment type="pathway">
    <text evidence="4">Amino-acid biosynthesis; L-methionine biosynthesis via de novo pathway; O-acetyl-L-homoserine from L-homoserine: step 1/1.</text>
</comment>
<accession>A0ABY4W1A5</accession>
<dbReference type="InterPro" id="IPR033752">
    <property type="entry name" value="MetA_family"/>
</dbReference>
<feature type="binding site" evidence="4">
    <location>
        <position position="158"/>
    </location>
    <ligand>
        <name>substrate</name>
    </ligand>
</feature>
<feature type="active site" evidence="4">
    <location>
        <position position="232"/>
    </location>
</feature>
<dbReference type="EC" id="2.3.1.31" evidence="4"/>
<dbReference type="InterPro" id="IPR029062">
    <property type="entry name" value="Class_I_gatase-like"/>
</dbReference>